<dbReference type="GO" id="GO:0006325">
    <property type="term" value="P:chromatin organization"/>
    <property type="evidence" value="ECO:0007669"/>
    <property type="project" value="UniProtKB-KW"/>
</dbReference>
<dbReference type="GO" id="GO:0005634">
    <property type="term" value="C:nucleus"/>
    <property type="evidence" value="ECO:0007669"/>
    <property type="project" value="UniProtKB-SubCell"/>
</dbReference>
<name>A0A8J2LMV9_9HEXA</name>
<evidence type="ECO:0000256" key="4">
    <source>
        <dbReference type="ARBA" id="ARBA00023242"/>
    </source>
</evidence>
<dbReference type="Proteomes" id="UP000708208">
    <property type="component" value="Unassembled WGS sequence"/>
</dbReference>
<keyword evidence="3" id="KW-0156">Chromatin regulator</keyword>
<evidence type="ECO:0000256" key="3">
    <source>
        <dbReference type="ARBA" id="ARBA00022853"/>
    </source>
</evidence>
<dbReference type="PROSITE" id="PS52014">
    <property type="entry name" value="SAMD1_WH"/>
    <property type="match status" value="1"/>
</dbReference>
<evidence type="ECO:0000256" key="1">
    <source>
        <dbReference type="ARBA" id="ARBA00004123"/>
    </source>
</evidence>
<comment type="subcellular location">
    <subcellularLocation>
        <location evidence="1">Nucleus</location>
    </subcellularLocation>
</comment>
<evidence type="ECO:0000256" key="2">
    <source>
        <dbReference type="ARBA" id="ARBA00022553"/>
    </source>
</evidence>
<dbReference type="GO" id="GO:0003677">
    <property type="term" value="F:DNA binding"/>
    <property type="evidence" value="ECO:0007669"/>
    <property type="project" value="InterPro"/>
</dbReference>
<organism evidence="6 7">
    <name type="scientific">Allacma fusca</name>
    <dbReference type="NCBI Taxonomy" id="39272"/>
    <lineage>
        <taxon>Eukaryota</taxon>
        <taxon>Metazoa</taxon>
        <taxon>Ecdysozoa</taxon>
        <taxon>Arthropoda</taxon>
        <taxon>Hexapoda</taxon>
        <taxon>Collembola</taxon>
        <taxon>Symphypleona</taxon>
        <taxon>Sminthuridae</taxon>
        <taxon>Allacma</taxon>
    </lineage>
</organism>
<keyword evidence="2" id="KW-0597">Phosphoprotein</keyword>
<keyword evidence="4" id="KW-0539">Nucleus</keyword>
<accession>A0A8J2LMV9</accession>
<dbReference type="InterPro" id="IPR048589">
    <property type="entry name" value="SAMD1-like_WH"/>
</dbReference>
<evidence type="ECO:0000259" key="5">
    <source>
        <dbReference type="PROSITE" id="PS52014"/>
    </source>
</evidence>
<comment type="caution">
    <text evidence="6">The sequence shown here is derived from an EMBL/GenBank/DDBJ whole genome shotgun (WGS) entry which is preliminary data.</text>
</comment>
<reference evidence="6" key="1">
    <citation type="submission" date="2021-06" db="EMBL/GenBank/DDBJ databases">
        <authorList>
            <person name="Hodson N. C."/>
            <person name="Mongue J. A."/>
            <person name="Jaron S. K."/>
        </authorList>
    </citation>
    <scope>NUCLEOTIDE SEQUENCE</scope>
</reference>
<dbReference type="OrthoDB" id="10004495at2759"/>
<proteinExistence type="predicted"/>
<evidence type="ECO:0000313" key="6">
    <source>
        <dbReference type="EMBL" id="CAG7825245.1"/>
    </source>
</evidence>
<sequence>MDGRSGLKVTMSNLVVSAEGLRNYILEGVDNLRVRKCRPDRETIAHYVLKKYGGSLNDIFNELENIVDEGLLLKVEYKGSTSYRTPESF</sequence>
<feature type="non-terminal residue" evidence="6">
    <location>
        <position position="1"/>
    </location>
</feature>
<dbReference type="EMBL" id="CAJVCH010535576">
    <property type="protein sequence ID" value="CAG7825245.1"/>
    <property type="molecule type" value="Genomic_DNA"/>
</dbReference>
<dbReference type="AlphaFoldDB" id="A0A8J2LMV9"/>
<gene>
    <name evidence="6" type="ORF">AFUS01_LOCUS35368</name>
</gene>
<protein>
    <recommendedName>
        <fullName evidence="5">SAMD1-like winged helix (WH) domain-containing protein</fullName>
    </recommendedName>
</protein>
<keyword evidence="7" id="KW-1185">Reference proteome</keyword>
<dbReference type="Pfam" id="PF21524">
    <property type="entry name" value="SAMD1_WH"/>
    <property type="match status" value="1"/>
</dbReference>
<evidence type="ECO:0000313" key="7">
    <source>
        <dbReference type="Proteomes" id="UP000708208"/>
    </source>
</evidence>
<feature type="domain" description="SAMD1-like winged helix (WH)" evidence="5">
    <location>
        <begin position="13"/>
        <end position="89"/>
    </location>
</feature>